<name>A0A8S5TFY6_9CAUD</name>
<organism evidence="1">
    <name type="scientific">Myoviridae sp. ctIty1</name>
    <dbReference type="NCBI Taxonomy" id="2827673"/>
    <lineage>
        <taxon>Viruses</taxon>
        <taxon>Duplodnaviria</taxon>
        <taxon>Heunggongvirae</taxon>
        <taxon>Uroviricota</taxon>
        <taxon>Caudoviricetes</taxon>
    </lineage>
</organism>
<evidence type="ECO:0000313" key="1">
    <source>
        <dbReference type="EMBL" id="DAF62213.1"/>
    </source>
</evidence>
<dbReference type="EMBL" id="BK032823">
    <property type="protein sequence ID" value="DAF62213.1"/>
    <property type="molecule type" value="Genomic_DNA"/>
</dbReference>
<dbReference type="Gene3D" id="3.60.21.10">
    <property type="match status" value="1"/>
</dbReference>
<proteinExistence type="predicted"/>
<accession>A0A8S5TFY6</accession>
<dbReference type="SUPFAM" id="SSF56300">
    <property type="entry name" value="Metallo-dependent phosphatases"/>
    <property type="match status" value="1"/>
</dbReference>
<dbReference type="PANTHER" id="PTHR30337">
    <property type="entry name" value="COMPONENT OF ATP-DEPENDENT DSDNA EXONUCLEASE"/>
    <property type="match status" value="1"/>
</dbReference>
<protein>
    <submittedName>
        <fullName evidence="1">DNA repair exonuclease</fullName>
    </submittedName>
</protein>
<sequence length="381" mass="44785">MKQVVSFDNTKDTFVEAHISDLHFGTIEPLTEYKILNEQFLNYLEMMNVLDIVSVNGDIFDHKFMANSDAVVYAISFVQRLVDICRRKNATLILINGTGSHDADQLKIFVPFMNQGCDLRIVTQTQFLFVKGKKILCIPEMYNMGEPYYNQYLINSGLYDACYMHGTFKGSIFGKNKRDLNSNREPVFDIEDFGNCKGPIISGHVHVHGVYSSDFYYCGSPIRYRFGEEEEKGFIILLHNIKERKYMVHFEPIKSFRYDTINLDEMIDQDPRIIIDYIKALLNEGIDHLRILITKNNPRTIELLKNFYRSKANIKIETNFEQQKIQKELNTMNQKYKQYDYLFDQNLSPEQKLVQYINQEEGNDFWTVEKFADFMSYIEKL</sequence>
<keyword evidence="1" id="KW-0540">Nuclease</keyword>
<dbReference type="InterPro" id="IPR029052">
    <property type="entry name" value="Metallo-depent_PP-like"/>
</dbReference>
<reference evidence="1" key="1">
    <citation type="journal article" date="2021" name="Proc. Natl. Acad. Sci. U.S.A.">
        <title>A Catalog of Tens of Thousands of Viruses from Human Metagenomes Reveals Hidden Associations with Chronic Diseases.</title>
        <authorList>
            <person name="Tisza M.J."/>
            <person name="Buck C.B."/>
        </authorList>
    </citation>
    <scope>NUCLEOTIDE SEQUENCE</scope>
    <source>
        <strain evidence="1">CtIty1</strain>
    </source>
</reference>
<dbReference type="InterPro" id="IPR050535">
    <property type="entry name" value="DNA_Repair-Maintenance_Comp"/>
</dbReference>
<keyword evidence="1" id="KW-0378">Hydrolase</keyword>
<keyword evidence="1" id="KW-0269">Exonuclease</keyword>
<dbReference type="GO" id="GO:0004527">
    <property type="term" value="F:exonuclease activity"/>
    <property type="evidence" value="ECO:0007669"/>
    <property type="project" value="UniProtKB-KW"/>
</dbReference>